<feature type="transmembrane region" description="Helical" evidence="10">
    <location>
        <begin position="27"/>
        <end position="48"/>
    </location>
</feature>
<feature type="domain" description="Histidine kinase" evidence="11">
    <location>
        <begin position="430"/>
        <end position="645"/>
    </location>
</feature>
<keyword evidence="7" id="KW-0902">Two-component regulatory system</keyword>
<dbReference type="SUPFAM" id="SSF55874">
    <property type="entry name" value="ATPase domain of HSP90 chaperone/DNA topoisomerase II/histidine kinase"/>
    <property type="match status" value="1"/>
</dbReference>
<evidence type="ECO:0000256" key="9">
    <source>
        <dbReference type="SAM" id="Coils"/>
    </source>
</evidence>
<evidence type="ECO:0000313" key="13">
    <source>
        <dbReference type="Proteomes" id="UP000179242"/>
    </source>
</evidence>
<dbReference type="EMBL" id="MEUJ01000004">
    <property type="protein sequence ID" value="OGC40215.1"/>
    <property type="molecule type" value="Genomic_DNA"/>
</dbReference>
<dbReference type="InterPro" id="IPR036890">
    <property type="entry name" value="HATPase_C_sf"/>
</dbReference>
<evidence type="ECO:0000256" key="3">
    <source>
        <dbReference type="ARBA" id="ARBA00012438"/>
    </source>
</evidence>
<evidence type="ECO:0000256" key="7">
    <source>
        <dbReference type="ARBA" id="ARBA00023012"/>
    </source>
</evidence>
<dbReference type="SUPFAM" id="SSF47384">
    <property type="entry name" value="Homodimeric domain of signal transducing histidine kinase"/>
    <property type="match status" value="1"/>
</dbReference>
<gene>
    <name evidence="12" type="ORF">A2438_02890</name>
</gene>
<dbReference type="PANTHER" id="PTHR43047">
    <property type="entry name" value="TWO-COMPONENT HISTIDINE PROTEIN KINASE"/>
    <property type="match status" value="1"/>
</dbReference>
<dbReference type="CDD" id="cd16922">
    <property type="entry name" value="HATPase_EvgS-ArcB-TorS-like"/>
    <property type="match status" value="1"/>
</dbReference>
<feature type="coiled-coil region" evidence="9">
    <location>
        <begin position="375"/>
        <end position="423"/>
    </location>
</feature>
<dbReference type="SMART" id="SM00388">
    <property type="entry name" value="HisKA"/>
    <property type="match status" value="1"/>
</dbReference>
<dbReference type="InterPro" id="IPR003661">
    <property type="entry name" value="HisK_dim/P_dom"/>
</dbReference>
<feature type="transmembrane region" description="Helical" evidence="10">
    <location>
        <begin position="198"/>
        <end position="215"/>
    </location>
</feature>
<keyword evidence="9" id="KW-0175">Coiled coil</keyword>
<dbReference type="PROSITE" id="PS50109">
    <property type="entry name" value="HIS_KIN"/>
    <property type="match status" value="1"/>
</dbReference>
<dbReference type="InterPro" id="IPR036097">
    <property type="entry name" value="HisK_dim/P_sf"/>
</dbReference>
<comment type="catalytic activity">
    <reaction evidence="1">
        <text>ATP + protein L-histidine = ADP + protein N-phospho-L-histidine.</text>
        <dbReference type="EC" id="2.7.13.3"/>
    </reaction>
</comment>
<evidence type="ECO:0000313" key="12">
    <source>
        <dbReference type="EMBL" id="OGC40215.1"/>
    </source>
</evidence>
<sequence length="648" mass="72635">MRKIASILVMGLSLLIIFLYAPRVPSLFFAANLLGALIILSCGMIVSIKRPTLSASFVFLVLTALFSVWMVAGVGVLAVIPPTYWFLVLAFVLLSLLFVRISGSDSLVRQRARLMLLGIFTAIFTGLLSLSLNLAWGFLFLSFTPLFLIAAYVLLRYNPYEAESAIRGVITGTIIIILFSSVYYFINEIGSFFGLEVYRLPLFSILMILFFLFFYDRMEEFLGRYIFRENVNLQKSFAKISDDISTLLDVKKIIASLKEDLVAALNVSGAEVILSKEEGEEELFAIAARRKNNPLSIYDFEEDPSYAPVKDKCLARMKELSAEFILPLSYHEELIGFLVLSKRRGSSLFYNLDEVSFLNNVAFQSAIALQNAKLYEGLNRSIEEISELHSGLEKKVEERALEIKEKTEQLDRLNKELELATEKKTGFLTNMSREIKAPLNVVVGLTEELSSGARGQLPDKVKEALGEMKKSEDHLAGLIGDVIDISNVEAGKIELKTENVPVKEIIDLVHFSTKPLLDGKKLYLKPSVDRNLPMMWADRKRITQVLINLIGNSAKFTQKGGINLRVKKKDQNFLFEVEDTGMGIAPEKINDVFKEFKQVHKGEFGGTGLGLSICKKLIELQGGKIWVESRMGKGSKFSFTIPIRTVAK</sequence>
<dbReference type="Pfam" id="PF01590">
    <property type="entry name" value="GAF"/>
    <property type="match status" value="1"/>
</dbReference>
<dbReference type="FunFam" id="3.30.565.10:FF:000010">
    <property type="entry name" value="Sensor histidine kinase RcsC"/>
    <property type="match status" value="1"/>
</dbReference>
<dbReference type="PANTHER" id="PTHR43047:SF71">
    <property type="entry name" value="HISTIDINE KINASE CONTAINING CHEY-HOMOLOGOUS RECEIVER DOMAIN-RELATED"/>
    <property type="match status" value="1"/>
</dbReference>
<comment type="caution">
    <text evidence="12">The sequence shown here is derived from an EMBL/GenBank/DDBJ whole genome shotgun (WGS) entry which is preliminary data.</text>
</comment>
<dbReference type="Gene3D" id="1.10.287.130">
    <property type="match status" value="1"/>
</dbReference>
<feature type="transmembrane region" description="Helical" evidence="10">
    <location>
        <begin position="167"/>
        <end position="186"/>
    </location>
</feature>
<dbReference type="Proteomes" id="UP000179242">
    <property type="component" value="Unassembled WGS sequence"/>
</dbReference>
<protein>
    <recommendedName>
        <fullName evidence="8">Circadian input-output histidine kinase CikA</fullName>
        <ecNumber evidence="3">2.7.13.3</ecNumber>
    </recommendedName>
</protein>
<organism evidence="12 13">
    <name type="scientific">candidate division WOR-1 bacterium RIFOXYC2_FULL_46_14</name>
    <dbReference type="NCBI Taxonomy" id="1802587"/>
    <lineage>
        <taxon>Bacteria</taxon>
        <taxon>Bacillati</taxon>
        <taxon>Saganbacteria</taxon>
    </lineage>
</organism>
<dbReference type="SUPFAM" id="SSF55781">
    <property type="entry name" value="GAF domain-like"/>
    <property type="match status" value="1"/>
</dbReference>
<keyword evidence="5" id="KW-0808">Transferase</keyword>
<keyword evidence="10" id="KW-0472">Membrane</keyword>
<reference evidence="12 13" key="1">
    <citation type="journal article" date="2016" name="Nat. Commun.">
        <title>Thousands of microbial genomes shed light on interconnected biogeochemical processes in an aquifer system.</title>
        <authorList>
            <person name="Anantharaman K."/>
            <person name="Brown C.T."/>
            <person name="Hug L.A."/>
            <person name="Sharon I."/>
            <person name="Castelle C.J."/>
            <person name="Probst A.J."/>
            <person name="Thomas B.C."/>
            <person name="Singh A."/>
            <person name="Wilkins M.J."/>
            <person name="Karaoz U."/>
            <person name="Brodie E.L."/>
            <person name="Williams K.H."/>
            <person name="Hubbard S.S."/>
            <person name="Banfield J.F."/>
        </authorList>
    </citation>
    <scope>NUCLEOTIDE SEQUENCE [LARGE SCALE GENOMIC DNA]</scope>
</reference>
<keyword evidence="6" id="KW-0418">Kinase</keyword>
<dbReference type="Pfam" id="PF00512">
    <property type="entry name" value="HisKA"/>
    <property type="match status" value="1"/>
</dbReference>
<dbReference type="InterPro" id="IPR029016">
    <property type="entry name" value="GAF-like_dom_sf"/>
</dbReference>
<feature type="transmembrane region" description="Helical" evidence="10">
    <location>
        <begin position="55"/>
        <end position="78"/>
    </location>
</feature>
<dbReference type="Pfam" id="PF02518">
    <property type="entry name" value="HATPase_c"/>
    <property type="match status" value="1"/>
</dbReference>
<dbReference type="GO" id="GO:0005886">
    <property type="term" value="C:plasma membrane"/>
    <property type="evidence" value="ECO:0007669"/>
    <property type="project" value="TreeGrafter"/>
</dbReference>
<evidence type="ECO:0000256" key="2">
    <source>
        <dbReference type="ARBA" id="ARBA00006402"/>
    </source>
</evidence>
<feature type="transmembrane region" description="Helical" evidence="10">
    <location>
        <begin position="5"/>
        <end position="21"/>
    </location>
</feature>
<accession>A0A1F4U5G3</accession>
<dbReference type="InterPro" id="IPR003594">
    <property type="entry name" value="HATPase_dom"/>
</dbReference>
<evidence type="ECO:0000256" key="10">
    <source>
        <dbReference type="SAM" id="Phobius"/>
    </source>
</evidence>
<name>A0A1F4U5G3_UNCSA</name>
<dbReference type="GO" id="GO:0009927">
    <property type="term" value="F:histidine phosphotransfer kinase activity"/>
    <property type="evidence" value="ECO:0007669"/>
    <property type="project" value="TreeGrafter"/>
</dbReference>
<proteinExistence type="inferred from homology"/>
<keyword evidence="10" id="KW-1133">Transmembrane helix</keyword>
<dbReference type="Gene3D" id="3.30.565.10">
    <property type="entry name" value="Histidine kinase-like ATPase, C-terminal domain"/>
    <property type="match status" value="1"/>
</dbReference>
<evidence type="ECO:0000256" key="5">
    <source>
        <dbReference type="ARBA" id="ARBA00022679"/>
    </source>
</evidence>
<dbReference type="InterPro" id="IPR004358">
    <property type="entry name" value="Sig_transdc_His_kin-like_C"/>
</dbReference>
<dbReference type="AlphaFoldDB" id="A0A1F4U5G3"/>
<keyword evidence="10" id="KW-0812">Transmembrane</keyword>
<dbReference type="CDD" id="cd00082">
    <property type="entry name" value="HisKA"/>
    <property type="match status" value="1"/>
</dbReference>
<dbReference type="PRINTS" id="PR00344">
    <property type="entry name" value="BCTRLSENSOR"/>
</dbReference>
<dbReference type="GO" id="GO:0000155">
    <property type="term" value="F:phosphorelay sensor kinase activity"/>
    <property type="evidence" value="ECO:0007669"/>
    <property type="project" value="InterPro"/>
</dbReference>
<dbReference type="InterPro" id="IPR005467">
    <property type="entry name" value="His_kinase_dom"/>
</dbReference>
<evidence type="ECO:0000256" key="6">
    <source>
        <dbReference type="ARBA" id="ARBA00022777"/>
    </source>
</evidence>
<dbReference type="EC" id="2.7.13.3" evidence="3"/>
<evidence type="ECO:0000256" key="1">
    <source>
        <dbReference type="ARBA" id="ARBA00000085"/>
    </source>
</evidence>
<evidence type="ECO:0000256" key="8">
    <source>
        <dbReference type="ARBA" id="ARBA00074306"/>
    </source>
</evidence>
<feature type="transmembrane region" description="Helical" evidence="10">
    <location>
        <begin position="84"/>
        <end position="102"/>
    </location>
</feature>
<comment type="similarity">
    <text evidence="2">In the N-terminal section; belongs to the phytochrome family.</text>
</comment>
<evidence type="ECO:0000259" key="11">
    <source>
        <dbReference type="PROSITE" id="PS50109"/>
    </source>
</evidence>
<dbReference type="SMART" id="SM00387">
    <property type="entry name" value="HATPase_c"/>
    <property type="match status" value="1"/>
</dbReference>
<evidence type="ECO:0000256" key="4">
    <source>
        <dbReference type="ARBA" id="ARBA00022553"/>
    </source>
</evidence>
<dbReference type="Gene3D" id="3.30.450.40">
    <property type="match status" value="1"/>
</dbReference>
<keyword evidence="4" id="KW-0597">Phosphoprotein</keyword>
<dbReference type="InterPro" id="IPR003018">
    <property type="entry name" value="GAF"/>
</dbReference>
<feature type="transmembrane region" description="Helical" evidence="10">
    <location>
        <begin position="114"/>
        <end position="132"/>
    </location>
</feature>